<dbReference type="Gene3D" id="2.40.10.170">
    <property type="match status" value="1"/>
</dbReference>
<dbReference type="CDD" id="cd17991">
    <property type="entry name" value="DEXHc_TRCF"/>
    <property type="match status" value="1"/>
</dbReference>
<dbReference type="SUPFAM" id="SSF52540">
    <property type="entry name" value="P-loop containing nucleoside triphosphate hydrolases"/>
    <property type="match status" value="4"/>
</dbReference>
<feature type="domain" description="Helicase ATP-binding" evidence="15">
    <location>
        <begin position="661"/>
        <end position="822"/>
    </location>
</feature>
<dbReference type="Proteomes" id="UP000663792">
    <property type="component" value="Unassembled WGS sequence"/>
</dbReference>
<evidence type="ECO:0000313" key="18">
    <source>
        <dbReference type="Proteomes" id="UP000663792"/>
    </source>
</evidence>
<comment type="similarity">
    <text evidence="10 13">In the N-terminal section; belongs to the UvrB family.</text>
</comment>
<comment type="caution">
    <text evidence="17">The sequence shown here is derived from an EMBL/GenBank/DDBJ whole genome shotgun (WGS) entry which is preliminary data.</text>
</comment>
<dbReference type="InterPro" id="IPR041471">
    <property type="entry name" value="UvrB_inter"/>
</dbReference>
<evidence type="ECO:0000256" key="6">
    <source>
        <dbReference type="ARBA" id="ARBA00022806"/>
    </source>
</evidence>
<dbReference type="GO" id="GO:0005524">
    <property type="term" value="F:ATP binding"/>
    <property type="evidence" value="ECO:0007669"/>
    <property type="project" value="UniProtKB-UniRule"/>
</dbReference>
<dbReference type="SUPFAM" id="SSF141259">
    <property type="entry name" value="CarD-like"/>
    <property type="match status" value="1"/>
</dbReference>
<feature type="domain" description="Helicase C-terminal" evidence="16">
    <location>
        <begin position="838"/>
        <end position="997"/>
    </location>
</feature>
<dbReference type="PROSITE" id="PS51194">
    <property type="entry name" value="HELICASE_CTER"/>
    <property type="match status" value="1"/>
</dbReference>
<dbReference type="GO" id="GO:0000716">
    <property type="term" value="P:transcription-coupled nucleotide-excision repair, DNA damage recognition"/>
    <property type="evidence" value="ECO:0007669"/>
    <property type="project" value="UniProtKB-UniRule"/>
</dbReference>
<dbReference type="InterPro" id="IPR027417">
    <property type="entry name" value="P-loop_NTPase"/>
</dbReference>
<evidence type="ECO:0000256" key="4">
    <source>
        <dbReference type="ARBA" id="ARBA00022763"/>
    </source>
</evidence>
<feature type="compositionally biased region" description="Acidic residues" evidence="14">
    <location>
        <begin position="380"/>
        <end position="392"/>
    </location>
</feature>
<dbReference type="Pfam" id="PF17757">
    <property type="entry name" value="UvrB_inter"/>
    <property type="match status" value="1"/>
</dbReference>
<dbReference type="SMART" id="SM00982">
    <property type="entry name" value="TRCF"/>
    <property type="match status" value="1"/>
</dbReference>
<dbReference type="InterPro" id="IPR005118">
    <property type="entry name" value="TRCF_C"/>
</dbReference>
<dbReference type="InterPro" id="IPR004576">
    <property type="entry name" value="Mfd"/>
</dbReference>
<keyword evidence="3 13" id="KW-0547">Nucleotide-binding</keyword>
<evidence type="ECO:0000256" key="7">
    <source>
        <dbReference type="ARBA" id="ARBA00022840"/>
    </source>
</evidence>
<keyword evidence="7 13" id="KW-0067">ATP-binding</keyword>
<evidence type="ECO:0000256" key="3">
    <source>
        <dbReference type="ARBA" id="ARBA00022741"/>
    </source>
</evidence>
<evidence type="ECO:0000256" key="8">
    <source>
        <dbReference type="ARBA" id="ARBA00023125"/>
    </source>
</evidence>
<evidence type="ECO:0000256" key="12">
    <source>
        <dbReference type="ARBA" id="ARBA00070128"/>
    </source>
</evidence>
<dbReference type="InterPro" id="IPR037235">
    <property type="entry name" value="TRCF-like_C_D7"/>
</dbReference>
<evidence type="ECO:0000259" key="16">
    <source>
        <dbReference type="PROSITE" id="PS51194"/>
    </source>
</evidence>
<accession>A0A939C2T2</accession>
<evidence type="ECO:0000256" key="1">
    <source>
        <dbReference type="ARBA" id="ARBA00004496"/>
    </source>
</evidence>
<evidence type="ECO:0000313" key="17">
    <source>
        <dbReference type="EMBL" id="MBM9468624.1"/>
    </source>
</evidence>
<dbReference type="InterPro" id="IPR014001">
    <property type="entry name" value="Helicase_ATP-bd"/>
</dbReference>
<evidence type="ECO:0000256" key="11">
    <source>
        <dbReference type="ARBA" id="ARBA00061399"/>
    </source>
</evidence>
<dbReference type="InterPro" id="IPR001650">
    <property type="entry name" value="Helicase_C-like"/>
</dbReference>
<evidence type="ECO:0000256" key="2">
    <source>
        <dbReference type="ARBA" id="ARBA00022490"/>
    </source>
</evidence>
<keyword evidence="5 13" id="KW-0378">Hydrolase</keyword>
<dbReference type="AlphaFoldDB" id="A0A939C2T2"/>
<evidence type="ECO:0000256" key="13">
    <source>
        <dbReference type="HAMAP-Rule" id="MF_00969"/>
    </source>
</evidence>
<dbReference type="PANTHER" id="PTHR47964">
    <property type="entry name" value="ATP-DEPENDENT DNA HELICASE HOMOLOG RECG, CHLOROPLASTIC"/>
    <property type="match status" value="1"/>
</dbReference>
<dbReference type="PANTHER" id="PTHR47964:SF1">
    <property type="entry name" value="ATP-DEPENDENT DNA HELICASE HOMOLOG RECG, CHLOROPLASTIC"/>
    <property type="match status" value="1"/>
</dbReference>
<dbReference type="EC" id="3.6.4.-" evidence="13"/>
<dbReference type="GO" id="GO:0016787">
    <property type="term" value="F:hydrolase activity"/>
    <property type="evidence" value="ECO:0007669"/>
    <property type="project" value="UniProtKB-KW"/>
</dbReference>
<reference evidence="17" key="1">
    <citation type="submission" date="2021-01" db="EMBL/GenBank/DDBJ databases">
        <title>YIM 132084 draft genome.</title>
        <authorList>
            <person name="An D."/>
        </authorList>
    </citation>
    <scope>NUCLEOTIDE SEQUENCE</scope>
    <source>
        <strain evidence="17">YIM 132084</strain>
    </source>
</reference>
<dbReference type="PROSITE" id="PS51192">
    <property type="entry name" value="HELICASE_ATP_BIND_1"/>
    <property type="match status" value="1"/>
</dbReference>
<dbReference type="SMART" id="SM00487">
    <property type="entry name" value="DEXDc"/>
    <property type="match status" value="1"/>
</dbReference>
<dbReference type="Gene3D" id="3.40.50.11180">
    <property type="match status" value="1"/>
</dbReference>
<evidence type="ECO:0000256" key="5">
    <source>
        <dbReference type="ARBA" id="ARBA00022801"/>
    </source>
</evidence>
<dbReference type="SMART" id="SM01058">
    <property type="entry name" value="CarD_TRCF"/>
    <property type="match status" value="1"/>
</dbReference>
<dbReference type="Pfam" id="PF00271">
    <property type="entry name" value="Helicase_C"/>
    <property type="match status" value="1"/>
</dbReference>
<evidence type="ECO:0000256" key="9">
    <source>
        <dbReference type="ARBA" id="ARBA00023204"/>
    </source>
</evidence>
<dbReference type="Pfam" id="PF03461">
    <property type="entry name" value="TRCF"/>
    <property type="match status" value="1"/>
</dbReference>
<dbReference type="GO" id="GO:0003678">
    <property type="term" value="F:DNA helicase activity"/>
    <property type="evidence" value="ECO:0007669"/>
    <property type="project" value="TreeGrafter"/>
</dbReference>
<evidence type="ECO:0000256" key="10">
    <source>
        <dbReference type="ARBA" id="ARBA00061104"/>
    </source>
</evidence>
<dbReference type="FunFam" id="3.40.50.300:FF:000546">
    <property type="entry name" value="Transcription-repair-coupling factor"/>
    <property type="match status" value="1"/>
</dbReference>
<name>A0A939C2T2_9ACTN</name>
<keyword evidence="6" id="KW-0347">Helicase</keyword>
<feature type="region of interest" description="Disordered" evidence="14">
    <location>
        <begin position="374"/>
        <end position="396"/>
    </location>
</feature>
<dbReference type="GO" id="GO:0006355">
    <property type="term" value="P:regulation of DNA-templated transcription"/>
    <property type="evidence" value="ECO:0007669"/>
    <property type="project" value="UniProtKB-UniRule"/>
</dbReference>
<dbReference type="NCBIfam" id="TIGR00580">
    <property type="entry name" value="mfd"/>
    <property type="match status" value="1"/>
</dbReference>
<dbReference type="FunFam" id="3.40.50.300:FF:000300">
    <property type="entry name" value="Transcription-repair-coupling factor"/>
    <property type="match status" value="1"/>
</dbReference>
<keyword evidence="4 13" id="KW-0227">DNA damage</keyword>
<proteinExistence type="inferred from homology"/>
<keyword evidence="9 13" id="KW-0234">DNA repair</keyword>
<protein>
    <recommendedName>
        <fullName evidence="12 13">Transcription-repair-coupling factor</fullName>
        <shortName evidence="13">TRCF</shortName>
        <ecNumber evidence="13">3.6.4.-</ecNumber>
    </recommendedName>
</protein>
<comment type="subcellular location">
    <subcellularLocation>
        <location evidence="1 13">Cytoplasm</location>
    </subcellularLocation>
</comment>
<evidence type="ECO:0000259" key="15">
    <source>
        <dbReference type="PROSITE" id="PS51192"/>
    </source>
</evidence>
<dbReference type="SMART" id="SM00490">
    <property type="entry name" value="HELICc"/>
    <property type="match status" value="1"/>
</dbReference>
<keyword evidence="8 13" id="KW-0238">DNA-binding</keyword>
<dbReference type="Pfam" id="PF02559">
    <property type="entry name" value="CarD_TRCF_RID"/>
    <property type="match status" value="1"/>
</dbReference>
<dbReference type="EMBL" id="JAERWK010000020">
    <property type="protein sequence ID" value="MBM9468624.1"/>
    <property type="molecule type" value="Genomic_DNA"/>
</dbReference>
<keyword evidence="18" id="KW-1185">Reference proteome</keyword>
<dbReference type="Gene3D" id="3.90.1150.50">
    <property type="entry name" value="Transcription-repair-coupling factor, D7 domain"/>
    <property type="match status" value="1"/>
</dbReference>
<organism evidence="17 18">
    <name type="scientific">Nakamurella leprariae</name>
    <dbReference type="NCBI Taxonomy" id="2803911"/>
    <lineage>
        <taxon>Bacteria</taxon>
        <taxon>Bacillati</taxon>
        <taxon>Actinomycetota</taxon>
        <taxon>Actinomycetes</taxon>
        <taxon>Nakamurellales</taxon>
        <taxon>Nakamurellaceae</taxon>
        <taxon>Nakamurella</taxon>
    </lineage>
</organism>
<dbReference type="HAMAP" id="MF_00969">
    <property type="entry name" value="TRCF"/>
    <property type="match status" value="1"/>
</dbReference>
<dbReference type="Gene3D" id="3.40.50.300">
    <property type="entry name" value="P-loop containing nucleotide triphosphate hydrolases"/>
    <property type="match status" value="2"/>
</dbReference>
<comment type="similarity">
    <text evidence="11 13">In the C-terminal section; belongs to the helicase family. RecG subfamily.</text>
</comment>
<dbReference type="Pfam" id="PF00270">
    <property type="entry name" value="DEAD"/>
    <property type="match status" value="1"/>
</dbReference>
<dbReference type="GO" id="GO:0003684">
    <property type="term" value="F:damaged DNA binding"/>
    <property type="evidence" value="ECO:0007669"/>
    <property type="project" value="InterPro"/>
</dbReference>
<comment type="function">
    <text evidence="13">Couples transcription and DNA repair by recognizing RNA polymerase (RNAP) stalled at DNA lesions. Mediates ATP-dependent release of RNAP and its truncated transcript from the DNA, and recruitment of nucleotide excision repair machinery to the damaged site.</text>
</comment>
<dbReference type="InterPro" id="IPR036101">
    <property type="entry name" value="CarD-like/TRCF_RID_sf"/>
</dbReference>
<evidence type="ECO:0000256" key="14">
    <source>
        <dbReference type="SAM" id="MobiDB-lite"/>
    </source>
</evidence>
<dbReference type="SUPFAM" id="SSF143517">
    <property type="entry name" value="TRCF domain-like"/>
    <property type="match status" value="1"/>
</dbReference>
<gene>
    <name evidence="13 17" type="primary">mfd</name>
    <name evidence="17" type="ORF">JL106_15175</name>
</gene>
<dbReference type="InterPro" id="IPR047112">
    <property type="entry name" value="RecG/Mfd"/>
</dbReference>
<dbReference type="RefSeq" id="WP_205261575.1">
    <property type="nucleotide sequence ID" value="NZ_JAERWK010000020.1"/>
</dbReference>
<keyword evidence="2 13" id="KW-0963">Cytoplasm</keyword>
<sequence>MLTGLLDAVTEDPYLRSVLADVGRPGRRVVAPASLRPFLAAALALGSDRGSDLGDAERPAVPVTLVVATGREAEIAQAALADLIGDDRVAMFPSWETLPHERLSPRADTVGRRLAALRRLTHPETDPAGAPAVLVTTIRSLIQPMAPGLGDLEPVELRVGQETDLGAVVDRLVELAYSRVEMVERRGELAVRGGILDVFPPTAEHPVRVEFFGDEVADLRSFAVTDQRSLGTVEALVASPCREILLSDDVRERAAALAAGNTGDPSLTEMLEKISQGVGVEGMESLIPVLVPGDLVVLPDLLPAGTHVLLADPERIRTRADDLVRTGNEFLAASWMAAATGGQAPIDLGASAYRPLGEVFDLIRDRDLPLWRVTPFDSGDPADPDGADEEPGEPAVLPAPLYRGDFDAVLADIRQRITDGRPTVLVVGGQGTAERARERLTEAEIGVRLLEGAPAPEFLRPEVVTVSCGRLDHGFVLAGSGLTVLTEADLTGGRGPADGATPGARMPSRRRNAVDPVSLKPGDFVVHAQHGIGKYVDLVQRTTGGATREYLVVEYAPSKRNQPGDRLFVPTDALDLLSRYVGGEVPTLNKLGGGDWAKTKGRARKAVREIAAKLVQLYAARASAPGHAFAPDSPWQRELEDAFPFTETPDQLAAIDEVKQDMERAVPMDRVISGDVGYGKTEIAVRAAFKAVQDGKQVAILVPTTLLAQQHLNTFSTRMNGFPVVVRGLSRFTDPAESKATIAGLADGSVDIVIGTHRLLQPSVRYKDLGLVIVDEEQRFGVEHKEHITALRAHVDMLTMSATPIPRTLEMSLAGIREMSTIATPPEERHPILTYVGVFDQQLVAAAVRRELLRDGQVFFVHNKVSDIENVAKQLREAVPEARIAIAHGQMNEDMLEKVINGFWQRDFDVLVCTTIVETGLDISNANTLIVDHAEILGLSQMHQLRGRVGRGRERGYAYFLYPADKPLTETAHDRLATIAQHADLGAGMAVAMKDLEIRGAGSILGAEQSGHIAGVGFDLYVRLVGEAVTAFKRQAKAAGGEEVVEEEPIEVRIELPIDANLPHDYIPAERLRLDAYRRIAAATSPADIEAVSAELVDRYGPYSDQVTNLLGVALLRQRARTLRIGEIVITSAGLKLSPLTLPESAQMRITRRYPGSRYRELTSTLTLRAPQESDRLGAPPMRDAQLIDWINTLLDELTPATVGVR</sequence>
<dbReference type="InterPro" id="IPR003711">
    <property type="entry name" value="CarD-like/TRCF_RID"/>
</dbReference>
<dbReference type="InterPro" id="IPR011545">
    <property type="entry name" value="DEAD/DEAH_box_helicase_dom"/>
</dbReference>
<dbReference type="Gene3D" id="3.30.2060.10">
    <property type="entry name" value="Penicillin-binding protein 1b domain"/>
    <property type="match status" value="1"/>
</dbReference>
<dbReference type="GO" id="GO:0005737">
    <property type="term" value="C:cytoplasm"/>
    <property type="evidence" value="ECO:0007669"/>
    <property type="project" value="UniProtKB-SubCell"/>
</dbReference>